<dbReference type="Proteomes" id="UP000015105">
    <property type="component" value="Chromosome 6D"/>
</dbReference>
<reference evidence="1" key="4">
    <citation type="submission" date="2019-03" db="UniProtKB">
        <authorList>
            <consortium name="EnsemblPlants"/>
        </authorList>
    </citation>
    <scope>IDENTIFICATION</scope>
</reference>
<name>A0A453NWT1_AEGTS</name>
<reference evidence="2" key="2">
    <citation type="journal article" date="2017" name="Nat. Plants">
        <title>The Aegilops tauschii genome reveals multiple impacts of transposons.</title>
        <authorList>
            <person name="Zhao G."/>
            <person name="Zou C."/>
            <person name="Li K."/>
            <person name="Wang K."/>
            <person name="Li T."/>
            <person name="Gao L."/>
            <person name="Zhang X."/>
            <person name="Wang H."/>
            <person name="Yang Z."/>
            <person name="Liu X."/>
            <person name="Jiang W."/>
            <person name="Mao L."/>
            <person name="Kong X."/>
            <person name="Jiao Y."/>
            <person name="Jia J."/>
        </authorList>
    </citation>
    <scope>NUCLEOTIDE SEQUENCE [LARGE SCALE GENOMIC DNA]</scope>
    <source>
        <strain evidence="2">cv. AL8/78</strain>
    </source>
</reference>
<reference evidence="2" key="1">
    <citation type="journal article" date="2014" name="Science">
        <title>Ancient hybridizations among the ancestral genomes of bread wheat.</title>
        <authorList>
            <consortium name="International Wheat Genome Sequencing Consortium,"/>
            <person name="Marcussen T."/>
            <person name="Sandve S.R."/>
            <person name="Heier L."/>
            <person name="Spannagl M."/>
            <person name="Pfeifer M."/>
            <person name="Jakobsen K.S."/>
            <person name="Wulff B.B."/>
            <person name="Steuernagel B."/>
            <person name="Mayer K.F."/>
            <person name="Olsen O.A."/>
        </authorList>
    </citation>
    <scope>NUCLEOTIDE SEQUENCE [LARGE SCALE GENOMIC DNA]</scope>
    <source>
        <strain evidence="2">cv. AL8/78</strain>
    </source>
</reference>
<sequence length="43" mass="5331">MRSRDDTCWRIFQFEMHFRDPCIERLTFHLENEQQVILADSTD</sequence>
<keyword evidence="2" id="KW-1185">Reference proteome</keyword>
<dbReference type="EnsemblPlants" id="AET6Gv20519200.13">
    <property type="protein sequence ID" value="AET6Gv20519200.13"/>
    <property type="gene ID" value="AET6Gv20519200"/>
</dbReference>
<organism evidence="1 2">
    <name type="scientific">Aegilops tauschii subsp. strangulata</name>
    <name type="common">Goatgrass</name>
    <dbReference type="NCBI Taxonomy" id="200361"/>
    <lineage>
        <taxon>Eukaryota</taxon>
        <taxon>Viridiplantae</taxon>
        <taxon>Streptophyta</taxon>
        <taxon>Embryophyta</taxon>
        <taxon>Tracheophyta</taxon>
        <taxon>Spermatophyta</taxon>
        <taxon>Magnoliopsida</taxon>
        <taxon>Liliopsida</taxon>
        <taxon>Poales</taxon>
        <taxon>Poaceae</taxon>
        <taxon>BOP clade</taxon>
        <taxon>Pooideae</taxon>
        <taxon>Triticodae</taxon>
        <taxon>Triticeae</taxon>
        <taxon>Triticinae</taxon>
        <taxon>Aegilops</taxon>
    </lineage>
</organism>
<dbReference type="AlphaFoldDB" id="A0A453NWT1"/>
<dbReference type="Gramene" id="AET6Gv20519200.13">
    <property type="protein sequence ID" value="AET6Gv20519200.13"/>
    <property type="gene ID" value="AET6Gv20519200"/>
</dbReference>
<accession>A0A453NWT1</accession>
<evidence type="ECO:0000313" key="2">
    <source>
        <dbReference type="Proteomes" id="UP000015105"/>
    </source>
</evidence>
<reference evidence="1" key="5">
    <citation type="journal article" date="2021" name="G3 (Bethesda)">
        <title>Aegilops tauschii genome assembly Aet v5.0 features greater sequence contiguity and improved annotation.</title>
        <authorList>
            <person name="Wang L."/>
            <person name="Zhu T."/>
            <person name="Rodriguez J.C."/>
            <person name="Deal K.R."/>
            <person name="Dubcovsky J."/>
            <person name="McGuire P.E."/>
            <person name="Lux T."/>
            <person name="Spannagl M."/>
            <person name="Mayer K.F.X."/>
            <person name="Baldrich P."/>
            <person name="Meyers B.C."/>
            <person name="Huo N."/>
            <person name="Gu Y.Q."/>
            <person name="Zhou H."/>
            <person name="Devos K.M."/>
            <person name="Bennetzen J.L."/>
            <person name="Unver T."/>
            <person name="Budak H."/>
            <person name="Gulick P.J."/>
            <person name="Galiba G."/>
            <person name="Kalapos B."/>
            <person name="Nelson D.R."/>
            <person name="Li P."/>
            <person name="You F.M."/>
            <person name="Luo M.C."/>
            <person name="Dvorak J."/>
        </authorList>
    </citation>
    <scope>NUCLEOTIDE SEQUENCE [LARGE SCALE GENOMIC DNA]</scope>
    <source>
        <strain evidence="1">cv. AL8/78</strain>
    </source>
</reference>
<proteinExistence type="predicted"/>
<protein>
    <submittedName>
        <fullName evidence="1">Uncharacterized protein</fullName>
    </submittedName>
</protein>
<evidence type="ECO:0000313" key="1">
    <source>
        <dbReference type="EnsemblPlants" id="AET6Gv20519200.13"/>
    </source>
</evidence>
<reference evidence="1" key="3">
    <citation type="journal article" date="2017" name="Nature">
        <title>Genome sequence of the progenitor of the wheat D genome Aegilops tauschii.</title>
        <authorList>
            <person name="Luo M.C."/>
            <person name="Gu Y.Q."/>
            <person name="Puiu D."/>
            <person name="Wang H."/>
            <person name="Twardziok S.O."/>
            <person name="Deal K.R."/>
            <person name="Huo N."/>
            <person name="Zhu T."/>
            <person name="Wang L."/>
            <person name="Wang Y."/>
            <person name="McGuire P.E."/>
            <person name="Liu S."/>
            <person name="Long H."/>
            <person name="Ramasamy R.K."/>
            <person name="Rodriguez J.C."/>
            <person name="Van S.L."/>
            <person name="Yuan L."/>
            <person name="Wang Z."/>
            <person name="Xia Z."/>
            <person name="Xiao L."/>
            <person name="Anderson O.D."/>
            <person name="Ouyang S."/>
            <person name="Liang Y."/>
            <person name="Zimin A.V."/>
            <person name="Pertea G."/>
            <person name="Qi P."/>
            <person name="Bennetzen J.L."/>
            <person name="Dai X."/>
            <person name="Dawson M.W."/>
            <person name="Muller H.G."/>
            <person name="Kugler K."/>
            <person name="Rivarola-Duarte L."/>
            <person name="Spannagl M."/>
            <person name="Mayer K.F.X."/>
            <person name="Lu F.H."/>
            <person name="Bevan M.W."/>
            <person name="Leroy P."/>
            <person name="Li P."/>
            <person name="You F.M."/>
            <person name="Sun Q."/>
            <person name="Liu Z."/>
            <person name="Lyons E."/>
            <person name="Wicker T."/>
            <person name="Salzberg S.L."/>
            <person name="Devos K.M."/>
            <person name="Dvorak J."/>
        </authorList>
    </citation>
    <scope>NUCLEOTIDE SEQUENCE [LARGE SCALE GENOMIC DNA]</scope>
    <source>
        <strain evidence="1">cv. AL8/78</strain>
    </source>
</reference>